<comment type="caution">
    <text evidence="1">Lacks conserved residue(s) required for the propagation of feature annotation.</text>
</comment>
<accession>A0AAD7SMA3</accession>
<keyword evidence="2" id="KW-0479">Metal-binding</keyword>
<evidence type="ECO:0000313" key="5">
    <source>
        <dbReference type="Proteomes" id="UP001221898"/>
    </source>
</evidence>
<keyword evidence="5" id="KW-1185">Reference proteome</keyword>
<dbReference type="AlphaFoldDB" id="A0AAD7SMA3"/>
<dbReference type="GO" id="GO:0006508">
    <property type="term" value="P:proteolysis"/>
    <property type="evidence" value="ECO:0007669"/>
    <property type="project" value="UniProtKB-KW"/>
</dbReference>
<dbReference type="Pfam" id="PF01400">
    <property type="entry name" value="Astacin"/>
    <property type="match status" value="1"/>
</dbReference>
<dbReference type="PRINTS" id="PR00480">
    <property type="entry name" value="ASTACIN"/>
</dbReference>
<dbReference type="GO" id="GO:0046872">
    <property type="term" value="F:metal ion binding"/>
    <property type="evidence" value="ECO:0007669"/>
    <property type="project" value="UniProtKB-KW"/>
</dbReference>
<keyword evidence="2" id="KW-0862">Zinc</keyword>
<dbReference type="InterPro" id="IPR024079">
    <property type="entry name" value="MetalloPept_cat_dom_sf"/>
</dbReference>
<proteinExistence type="predicted"/>
<dbReference type="PANTHER" id="PTHR10127">
    <property type="entry name" value="DISCOIDIN, CUB, EGF, LAMININ , AND ZINC METALLOPROTEASE DOMAIN CONTAINING"/>
    <property type="match status" value="1"/>
</dbReference>
<protein>
    <recommendedName>
        <fullName evidence="2">Metalloendopeptidase</fullName>
        <ecNumber evidence="2">3.4.24.-</ecNumber>
    </recommendedName>
</protein>
<keyword evidence="2" id="KW-0482">Metalloprotease</keyword>
<evidence type="ECO:0000259" key="3">
    <source>
        <dbReference type="PROSITE" id="PS51864"/>
    </source>
</evidence>
<reference evidence="4" key="1">
    <citation type="journal article" date="2023" name="Science">
        <title>Genome structures resolve the early diversification of teleost fishes.</title>
        <authorList>
            <person name="Parey E."/>
            <person name="Louis A."/>
            <person name="Montfort J."/>
            <person name="Bouchez O."/>
            <person name="Roques C."/>
            <person name="Iampietro C."/>
            <person name="Lluch J."/>
            <person name="Castinel A."/>
            <person name="Donnadieu C."/>
            <person name="Desvignes T."/>
            <person name="Floi Bucao C."/>
            <person name="Jouanno E."/>
            <person name="Wen M."/>
            <person name="Mejri S."/>
            <person name="Dirks R."/>
            <person name="Jansen H."/>
            <person name="Henkel C."/>
            <person name="Chen W.J."/>
            <person name="Zahm M."/>
            <person name="Cabau C."/>
            <person name="Klopp C."/>
            <person name="Thompson A.W."/>
            <person name="Robinson-Rechavi M."/>
            <person name="Braasch I."/>
            <person name="Lecointre G."/>
            <person name="Bobe J."/>
            <person name="Postlethwait J.H."/>
            <person name="Berthelot C."/>
            <person name="Roest Crollius H."/>
            <person name="Guiguen Y."/>
        </authorList>
    </citation>
    <scope>NUCLEOTIDE SEQUENCE</scope>
    <source>
        <strain evidence="4">NC1722</strain>
    </source>
</reference>
<keyword evidence="2" id="KW-0645">Protease</keyword>
<gene>
    <name evidence="4" type="ORF">AAFF_G00321190</name>
</gene>
<dbReference type="EC" id="3.4.24.-" evidence="2"/>
<comment type="caution">
    <text evidence="4">The sequence shown here is derived from an EMBL/GenBank/DDBJ whole genome shotgun (WGS) entry which is preliminary data.</text>
</comment>
<dbReference type="Proteomes" id="UP001221898">
    <property type="component" value="Unassembled WGS sequence"/>
</dbReference>
<dbReference type="InterPro" id="IPR001506">
    <property type="entry name" value="Peptidase_M12A"/>
</dbReference>
<comment type="cofactor">
    <cofactor evidence="2">
        <name>Zn(2+)</name>
        <dbReference type="ChEBI" id="CHEBI:29105"/>
    </cofactor>
    <text evidence="2">Binds 1 zinc ion per subunit.</text>
</comment>
<evidence type="ECO:0000313" key="4">
    <source>
        <dbReference type="EMBL" id="KAJ8405128.1"/>
    </source>
</evidence>
<evidence type="ECO:0000256" key="2">
    <source>
        <dbReference type="RuleBase" id="RU361183"/>
    </source>
</evidence>
<dbReference type="SUPFAM" id="SSF55486">
    <property type="entry name" value="Metalloproteases ('zincins'), catalytic domain"/>
    <property type="match status" value="1"/>
</dbReference>
<dbReference type="EMBL" id="JAINUG010000049">
    <property type="protein sequence ID" value="KAJ8405128.1"/>
    <property type="molecule type" value="Genomic_DNA"/>
</dbReference>
<organism evidence="4 5">
    <name type="scientific">Aldrovandia affinis</name>
    <dbReference type="NCBI Taxonomy" id="143900"/>
    <lineage>
        <taxon>Eukaryota</taxon>
        <taxon>Metazoa</taxon>
        <taxon>Chordata</taxon>
        <taxon>Craniata</taxon>
        <taxon>Vertebrata</taxon>
        <taxon>Euteleostomi</taxon>
        <taxon>Actinopterygii</taxon>
        <taxon>Neopterygii</taxon>
        <taxon>Teleostei</taxon>
        <taxon>Notacanthiformes</taxon>
        <taxon>Halosauridae</taxon>
        <taxon>Aldrovandia</taxon>
    </lineage>
</organism>
<evidence type="ECO:0000256" key="1">
    <source>
        <dbReference type="PROSITE-ProRule" id="PRU01211"/>
    </source>
</evidence>
<name>A0AAD7SMA3_9TELE</name>
<sequence>MSGSTGNIFHHKQDTNNLNTPYDYTSVMHYGRTAFSNKYGMNTITPIPNPNQPIGQRTSLSIMDIQRINKLYSCEN</sequence>
<dbReference type="Gene3D" id="3.40.390.10">
    <property type="entry name" value="Collagenase (Catalytic Domain)"/>
    <property type="match status" value="1"/>
</dbReference>
<dbReference type="PROSITE" id="PS51864">
    <property type="entry name" value="ASTACIN"/>
    <property type="match status" value="1"/>
</dbReference>
<keyword evidence="2" id="KW-0378">Hydrolase</keyword>
<feature type="domain" description="Peptidase M12A" evidence="3">
    <location>
        <begin position="1"/>
        <end position="75"/>
    </location>
</feature>
<dbReference type="PANTHER" id="PTHR10127:SF839">
    <property type="entry name" value="HATCHING ENZYME 1.2-RELATED"/>
    <property type="match status" value="1"/>
</dbReference>
<dbReference type="GO" id="GO:0004222">
    <property type="term" value="F:metalloendopeptidase activity"/>
    <property type="evidence" value="ECO:0007669"/>
    <property type="project" value="UniProtKB-UniRule"/>
</dbReference>